<dbReference type="Gene3D" id="2.130.10.10">
    <property type="entry name" value="YVTN repeat-like/Quinoprotein amine dehydrogenase"/>
    <property type="match status" value="1"/>
</dbReference>
<protein>
    <submittedName>
        <fullName evidence="4">Beta-transducin repeat containing</fullName>
    </submittedName>
</protein>
<organism evidence="4 5">
    <name type="scientific">Stichopus japonicus</name>
    <name type="common">Sea cucumber</name>
    <dbReference type="NCBI Taxonomy" id="307972"/>
    <lineage>
        <taxon>Eukaryota</taxon>
        <taxon>Metazoa</taxon>
        <taxon>Echinodermata</taxon>
        <taxon>Eleutherozoa</taxon>
        <taxon>Echinozoa</taxon>
        <taxon>Holothuroidea</taxon>
        <taxon>Aspidochirotacea</taxon>
        <taxon>Aspidochirotida</taxon>
        <taxon>Stichopodidae</taxon>
        <taxon>Apostichopus</taxon>
    </lineage>
</organism>
<keyword evidence="5" id="KW-1185">Reference proteome</keyword>
<dbReference type="OrthoDB" id="19711at2759"/>
<proteinExistence type="predicted"/>
<dbReference type="InterPro" id="IPR036322">
    <property type="entry name" value="WD40_repeat_dom_sf"/>
</dbReference>
<dbReference type="PROSITE" id="PS50294">
    <property type="entry name" value="WD_REPEATS_REGION"/>
    <property type="match status" value="1"/>
</dbReference>
<comment type="caution">
    <text evidence="4">The sequence shown here is derived from an EMBL/GenBank/DDBJ whole genome shotgun (WGS) entry which is preliminary data.</text>
</comment>
<evidence type="ECO:0000256" key="1">
    <source>
        <dbReference type="ARBA" id="ARBA00022574"/>
    </source>
</evidence>
<name>A0A2G8KK21_STIJA</name>
<dbReference type="AlphaFoldDB" id="A0A2G8KK21"/>
<dbReference type="PANTHER" id="PTHR14604">
    <property type="entry name" value="WD40 REPEAT PF20"/>
    <property type="match status" value="1"/>
</dbReference>
<reference evidence="4 5" key="1">
    <citation type="journal article" date="2017" name="PLoS Biol.">
        <title>The sea cucumber genome provides insights into morphological evolution and visceral regeneration.</title>
        <authorList>
            <person name="Zhang X."/>
            <person name="Sun L."/>
            <person name="Yuan J."/>
            <person name="Sun Y."/>
            <person name="Gao Y."/>
            <person name="Zhang L."/>
            <person name="Li S."/>
            <person name="Dai H."/>
            <person name="Hamel J.F."/>
            <person name="Liu C."/>
            <person name="Yu Y."/>
            <person name="Liu S."/>
            <person name="Lin W."/>
            <person name="Guo K."/>
            <person name="Jin S."/>
            <person name="Xu P."/>
            <person name="Storey K.B."/>
            <person name="Huan P."/>
            <person name="Zhang T."/>
            <person name="Zhou Y."/>
            <person name="Zhang J."/>
            <person name="Lin C."/>
            <person name="Li X."/>
            <person name="Xing L."/>
            <person name="Huo D."/>
            <person name="Sun M."/>
            <person name="Wang L."/>
            <person name="Mercier A."/>
            <person name="Li F."/>
            <person name="Yang H."/>
            <person name="Xiang J."/>
        </authorList>
    </citation>
    <scope>NUCLEOTIDE SEQUENCE [LARGE SCALE GENOMIC DNA]</scope>
    <source>
        <strain evidence="4">Shaxun</strain>
        <tissue evidence="4">Muscle</tissue>
    </source>
</reference>
<dbReference type="PROSITE" id="PS00678">
    <property type="entry name" value="WD_REPEATS_1"/>
    <property type="match status" value="1"/>
</dbReference>
<evidence type="ECO:0000256" key="3">
    <source>
        <dbReference type="PROSITE-ProRule" id="PRU00221"/>
    </source>
</evidence>
<dbReference type="InterPro" id="IPR050995">
    <property type="entry name" value="WD-F-box_domain-protein"/>
</dbReference>
<dbReference type="EMBL" id="MRZV01000527">
    <property type="protein sequence ID" value="PIK48352.1"/>
    <property type="molecule type" value="Genomic_DNA"/>
</dbReference>
<keyword evidence="2" id="KW-0677">Repeat</keyword>
<keyword evidence="1 3" id="KW-0853">WD repeat</keyword>
<dbReference type="InterPro" id="IPR001680">
    <property type="entry name" value="WD40_rpt"/>
</dbReference>
<dbReference type="Pfam" id="PF00400">
    <property type="entry name" value="WD40"/>
    <property type="match status" value="2"/>
</dbReference>
<dbReference type="SMART" id="SM00320">
    <property type="entry name" value="WD40"/>
    <property type="match status" value="2"/>
</dbReference>
<sequence length="150" mass="17213">MFSSTEHREQLEMGHHRLDKILCHSESSKGVYCLQYDEEKIVSGLRDNTIKIWDRKTLKCLEILNGHTGSVLCLQYDERVIITGSSDSTVRVWDVKTCQMLNTLIHHCEAVLHLRFCKWADGDMLQGPFHRGVGHEIPDRYQSEESTGGP</sequence>
<feature type="repeat" description="WD" evidence="3">
    <location>
        <begin position="24"/>
        <end position="63"/>
    </location>
</feature>
<accession>A0A2G8KK21</accession>
<dbReference type="InterPro" id="IPR015943">
    <property type="entry name" value="WD40/YVTN_repeat-like_dom_sf"/>
</dbReference>
<dbReference type="InterPro" id="IPR019775">
    <property type="entry name" value="WD40_repeat_CS"/>
</dbReference>
<feature type="repeat" description="WD" evidence="3">
    <location>
        <begin position="64"/>
        <end position="103"/>
    </location>
</feature>
<dbReference type="Proteomes" id="UP000230750">
    <property type="component" value="Unassembled WGS sequence"/>
</dbReference>
<evidence type="ECO:0000256" key="2">
    <source>
        <dbReference type="ARBA" id="ARBA00022737"/>
    </source>
</evidence>
<dbReference type="STRING" id="307972.A0A2G8KK21"/>
<evidence type="ECO:0000313" key="5">
    <source>
        <dbReference type="Proteomes" id="UP000230750"/>
    </source>
</evidence>
<dbReference type="InterPro" id="IPR020472">
    <property type="entry name" value="WD40_PAC1"/>
</dbReference>
<dbReference type="PROSITE" id="PS50082">
    <property type="entry name" value="WD_REPEATS_2"/>
    <property type="match status" value="2"/>
</dbReference>
<dbReference type="PANTHER" id="PTHR14604:SF4">
    <property type="entry name" value="F-BOX DOMAIN-CONTAINING PROTEIN"/>
    <property type="match status" value="1"/>
</dbReference>
<gene>
    <name evidence="4" type="ORF">BSL78_14801</name>
</gene>
<dbReference type="PRINTS" id="PR00320">
    <property type="entry name" value="GPROTEINBRPT"/>
</dbReference>
<dbReference type="SUPFAM" id="SSF50978">
    <property type="entry name" value="WD40 repeat-like"/>
    <property type="match status" value="1"/>
</dbReference>
<evidence type="ECO:0000313" key="4">
    <source>
        <dbReference type="EMBL" id="PIK48352.1"/>
    </source>
</evidence>